<feature type="domain" description="IclR-ED" evidence="5">
    <location>
        <begin position="71"/>
        <end position="258"/>
    </location>
</feature>
<dbReference type="InterPro" id="IPR036390">
    <property type="entry name" value="WH_DNA-bd_sf"/>
</dbReference>
<evidence type="ECO:0000313" key="6">
    <source>
        <dbReference type="EMBL" id="GLQ05555.1"/>
    </source>
</evidence>
<comment type="caution">
    <text evidence="6">The sequence shown here is derived from an EMBL/GenBank/DDBJ whole genome shotgun (WGS) entry which is preliminary data.</text>
</comment>
<proteinExistence type="predicted"/>
<evidence type="ECO:0000256" key="1">
    <source>
        <dbReference type="ARBA" id="ARBA00023015"/>
    </source>
</evidence>
<dbReference type="Gene3D" id="3.30.450.40">
    <property type="match status" value="1"/>
</dbReference>
<accession>A0ABQ5U1K1</accession>
<name>A0ABQ5U1K1_9PROT</name>
<dbReference type="Proteomes" id="UP001161409">
    <property type="component" value="Unassembled WGS sequence"/>
</dbReference>
<evidence type="ECO:0000256" key="2">
    <source>
        <dbReference type="ARBA" id="ARBA00023125"/>
    </source>
</evidence>
<reference evidence="6" key="1">
    <citation type="journal article" date="2014" name="Int. J. Syst. Evol. Microbiol.">
        <title>Complete genome of a new Firmicutes species belonging to the dominant human colonic microbiota ('Ruminococcus bicirculans') reveals two chromosomes and a selective capacity to utilize plant glucans.</title>
        <authorList>
            <consortium name="NISC Comparative Sequencing Program"/>
            <person name="Wegmann U."/>
            <person name="Louis P."/>
            <person name="Goesmann A."/>
            <person name="Henrissat B."/>
            <person name="Duncan S.H."/>
            <person name="Flint H.J."/>
        </authorList>
    </citation>
    <scope>NUCLEOTIDE SEQUENCE</scope>
    <source>
        <strain evidence="6">NBRC 103408</strain>
    </source>
</reference>
<keyword evidence="7" id="KW-1185">Reference proteome</keyword>
<keyword evidence="3" id="KW-0804">Transcription</keyword>
<keyword evidence="1" id="KW-0805">Transcription regulation</keyword>
<evidence type="ECO:0000313" key="7">
    <source>
        <dbReference type="Proteomes" id="UP001161409"/>
    </source>
</evidence>
<sequence length="258" mass="28035">MKLDSTKRQSQVKPVGAAKLTIEIMRALARHRGAIGVTPLARQLERYPGTVYSILKTLEAEGIVAFNRQSKTYKLSHGGMLELTGWRSGEELPQRISPLLLELSTEFGVCLYLSQKVREDAMVIVATAEPDKPLGLYARVGHRFPTALGGTGRLLLGWEGADDAVLKAAYDKWRWPGDKPDFHSWAACIRQDSIAGFSYEEDSVPEGLASLAVPVATPGAEIKYILNAIGPRGEIAGKNLPALVSGMKDLAARSLILI</sequence>
<dbReference type="Gene3D" id="1.10.10.10">
    <property type="entry name" value="Winged helix-like DNA-binding domain superfamily/Winged helix DNA-binding domain"/>
    <property type="match status" value="1"/>
</dbReference>
<reference evidence="6" key="2">
    <citation type="submission" date="2023-01" db="EMBL/GenBank/DDBJ databases">
        <title>Draft genome sequence of Sneathiella chinensis strain NBRC 103408.</title>
        <authorList>
            <person name="Sun Q."/>
            <person name="Mori K."/>
        </authorList>
    </citation>
    <scope>NUCLEOTIDE SEQUENCE</scope>
    <source>
        <strain evidence="6">NBRC 103408</strain>
    </source>
</reference>
<dbReference type="InterPro" id="IPR005471">
    <property type="entry name" value="Tscrpt_reg_IclR_N"/>
</dbReference>
<dbReference type="SUPFAM" id="SSF55781">
    <property type="entry name" value="GAF domain-like"/>
    <property type="match status" value="1"/>
</dbReference>
<dbReference type="PANTHER" id="PTHR30136:SF24">
    <property type="entry name" value="HTH-TYPE TRANSCRIPTIONAL REPRESSOR ALLR"/>
    <property type="match status" value="1"/>
</dbReference>
<organism evidence="6 7">
    <name type="scientific">Sneathiella chinensis</name>
    <dbReference type="NCBI Taxonomy" id="349750"/>
    <lineage>
        <taxon>Bacteria</taxon>
        <taxon>Pseudomonadati</taxon>
        <taxon>Pseudomonadota</taxon>
        <taxon>Alphaproteobacteria</taxon>
        <taxon>Sneathiellales</taxon>
        <taxon>Sneathiellaceae</taxon>
        <taxon>Sneathiella</taxon>
    </lineage>
</organism>
<dbReference type="InterPro" id="IPR014757">
    <property type="entry name" value="Tscrpt_reg_IclR_C"/>
</dbReference>
<keyword evidence="2" id="KW-0238">DNA-binding</keyword>
<dbReference type="Pfam" id="PF09339">
    <property type="entry name" value="HTH_IclR"/>
    <property type="match status" value="1"/>
</dbReference>
<evidence type="ECO:0000259" key="4">
    <source>
        <dbReference type="PROSITE" id="PS51077"/>
    </source>
</evidence>
<evidence type="ECO:0000256" key="3">
    <source>
        <dbReference type="ARBA" id="ARBA00023163"/>
    </source>
</evidence>
<evidence type="ECO:0008006" key="8">
    <source>
        <dbReference type="Google" id="ProtNLM"/>
    </source>
</evidence>
<dbReference type="PROSITE" id="PS51077">
    <property type="entry name" value="HTH_ICLR"/>
    <property type="match status" value="1"/>
</dbReference>
<dbReference type="InterPro" id="IPR036388">
    <property type="entry name" value="WH-like_DNA-bd_sf"/>
</dbReference>
<protein>
    <recommendedName>
        <fullName evidence="8">IclR family transcriptional regulator</fullName>
    </recommendedName>
</protein>
<dbReference type="PANTHER" id="PTHR30136">
    <property type="entry name" value="HELIX-TURN-HELIX TRANSCRIPTIONAL REGULATOR, ICLR FAMILY"/>
    <property type="match status" value="1"/>
</dbReference>
<feature type="domain" description="HTH iclR-type" evidence="4">
    <location>
        <begin position="15"/>
        <end position="77"/>
    </location>
</feature>
<dbReference type="InterPro" id="IPR050707">
    <property type="entry name" value="HTH_MetabolicPath_Reg"/>
</dbReference>
<dbReference type="EMBL" id="BSNF01000001">
    <property type="protein sequence ID" value="GLQ05555.1"/>
    <property type="molecule type" value="Genomic_DNA"/>
</dbReference>
<dbReference type="InterPro" id="IPR029016">
    <property type="entry name" value="GAF-like_dom_sf"/>
</dbReference>
<dbReference type="SUPFAM" id="SSF46785">
    <property type="entry name" value="Winged helix' DNA-binding domain"/>
    <property type="match status" value="1"/>
</dbReference>
<dbReference type="RefSeq" id="WP_169559545.1">
    <property type="nucleotide sequence ID" value="NZ_BSNF01000001.1"/>
</dbReference>
<dbReference type="PROSITE" id="PS51078">
    <property type="entry name" value="ICLR_ED"/>
    <property type="match status" value="1"/>
</dbReference>
<dbReference type="Pfam" id="PF01614">
    <property type="entry name" value="IclR_C"/>
    <property type="match status" value="1"/>
</dbReference>
<evidence type="ECO:0000259" key="5">
    <source>
        <dbReference type="PROSITE" id="PS51078"/>
    </source>
</evidence>
<gene>
    <name evidence="6" type="ORF">GCM10007924_07760</name>
</gene>